<evidence type="ECO:0000259" key="3">
    <source>
        <dbReference type="Pfam" id="PF18962"/>
    </source>
</evidence>
<keyword evidence="1 2" id="KW-0732">Signal</keyword>
<dbReference type="Pfam" id="PF18962">
    <property type="entry name" value="Por_Secre_tail"/>
    <property type="match status" value="1"/>
</dbReference>
<dbReference type="InterPro" id="IPR015943">
    <property type="entry name" value="WD40/YVTN_repeat-like_dom_sf"/>
</dbReference>
<feature type="domain" description="Secretion system C-terminal sorting" evidence="3">
    <location>
        <begin position="235"/>
        <end position="302"/>
    </location>
</feature>
<comment type="caution">
    <text evidence="4">The sequence shown here is derived from an EMBL/GenBank/DDBJ whole genome shotgun (WGS) entry which is preliminary data.</text>
</comment>
<proteinExistence type="predicted"/>
<dbReference type="InterPro" id="IPR026444">
    <property type="entry name" value="Secre_tail"/>
</dbReference>
<organism evidence="4 5">
    <name type="scientific">Psychroserpens algicola</name>
    <dbReference type="NCBI Taxonomy" id="1719034"/>
    <lineage>
        <taxon>Bacteria</taxon>
        <taxon>Pseudomonadati</taxon>
        <taxon>Bacteroidota</taxon>
        <taxon>Flavobacteriia</taxon>
        <taxon>Flavobacteriales</taxon>
        <taxon>Flavobacteriaceae</taxon>
        <taxon>Psychroserpens</taxon>
    </lineage>
</organism>
<accession>A0ABT0HEE5</accession>
<evidence type="ECO:0000313" key="4">
    <source>
        <dbReference type="EMBL" id="MCK8482230.1"/>
    </source>
</evidence>
<evidence type="ECO:0000313" key="5">
    <source>
        <dbReference type="Proteomes" id="UP001203687"/>
    </source>
</evidence>
<feature type="chain" id="PRO_5046231045" evidence="2">
    <location>
        <begin position="21"/>
        <end position="304"/>
    </location>
</feature>
<dbReference type="NCBIfam" id="TIGR04183">
    <property type="entry name" value="Por_Secre_tail"/>
    <property type="match status" value="1"/>
</dbReference>
<dbReference type="SUPFAM" id="SSF63825">
    <property type="entry name" value="YWTD domain"/>
    <property type="match status" value="1"/>
</dbReference>
<evidence type="ECO:0000256" key="1">
    <source>
        <dbReference type="ARBA" id="ARBA00022729"/>
    </source>
</evidence>
<feature type="signal peptide" evidence="2">
    <location>
        <begin position="1"/>
        <end position="20"/>
    </location>
</feature>
<protein>
    <submittedName>
        <fullName evidence="4">T9SS type A sorting domain-containing protein</fullName>
    </submittedName>
</protein>
<keyword evidence="5" id="KW-1185">Reference proteome</keyword>
<dbReference type="Proteomes" id="UP001203687">
    <property type="component" value="Unassembled WGS sequence"/>
</dbReference>
<reference evidence="4" key="1">
    <citation type="submission" date="2022-04" db="EMBL/GenBank/DDBJ databases">
        <authorList>
            <person name="Ren T."/>
        </authorList>
    </citation>
    <scope>NUCLEOTIDE SEQUENCE</scope>
    <source>
        <strain evidence="4">F63249</strain>
    </source>
</reference>
<dbReference type="Gene3D" id="2.130.10.10">
    <property type="entry name" value="YVTN repeat-like/Quinoprotein amine dehydrogenase"/>
    <property type="match status" value="1"/>
</dbReference>
<sequence length="304" mass="33622">MKRIYTLLTLIILSTSALSAQVTTVVAGLDDSDRLLLVNDLLYFSQANDIAYIDITEINPTPTVLISGLNNPVGLEIKDDFLYIAHFGDGDVIKVDLNDPTPSVIDVTFFGNTPNMLKFNGNDLYFTDNNGDRIYKYDITSGTPEAEIFLITPSGPVGIEIKDGFLYYNQPLLGNILKIDVTQSTPIIEDVVINLDNPRDITFDGDILYICELNKISKIDLSLSVDEQSIDNITLYPNPTKESLNIANLRSNLKFTIHDVNGRVLKQGTVSPDQQIDVSALAQGCYFLSLNNLSVSTTLKFIKD</sequence>
<dbReference type="RefSeq" id="WP_248413955.1">
    <property type="nucleotide sequence ID" value="NZ_JALPQF010000024.1"/>
</dbReference>
<name>A0ABT0HEE5_9FLAO</name>
<gene>
    <name evidence="4" type="ORF">MUY34_16485</name>
</gene>
<evidence type="ECO:0000256" key="2">
    <source>
        <dbReference type="SAM" id="SignalP"/>
    </source>
</evidence>
<dbReference type="EMBL" id="JALPQF010000024">
    <property type="protein sequence ID" value="MCK8482230.1"/>
    <property type="molecule type" value="Genomic_DNA"/>
</dbReference>